<organism evidence="2 3">
    <name type="scientific">Angiostrongylus cantonensis</name>
    <name type="common">Rat lungworm</name>
    <dbReference type="NCBI Taxonomy" id="6313"/>
    <lineage>
        <taxon>Eukaryota</taxon>
        <taxon>Metazoa</taxon>
        <taxon>Ecdysozoa</taxon>
        <taxon>Nematoda</taxon>
        <taxon>Chromadorea</taxon>
        <taxon>Rhabditida</taxon>
        <taxon>Rhabditina</taxon>
        <taxon>Rhabditomorpha</taxon>
        <taxon>Strongyloidea</taxon>
        <taxon>Metastrongylidae</taxon>
        <taxon>Angiostrongylus</taxon>
    </lineage>
</organism>
<protein>
    <submittedName>
        <fullName evidence="3">39S ribosomal protein L52, mitochondrial</fullName>
    </submittedName>
</protein>
<evidence type="ECO:0000313" key="2">
    <source>
        <dbReference type="Proteomes" id="UP000035642"/>
    </source>
</evidence>
<evidence type="ECO:0000313" key="3">
    <source>
        <dbReference type="WBParaSite" id="ACAC_0001193801-mRNA-1"/>
    </source>
</evidence>
<reference evidence="2" key="1">
    <citation type="submission" date="2012-09" db="EMBL/GenBank/DDBJ databases">
        <authorList>
            <person name="Martin A.A."/>
        </authorList>
    </citation>
    <scope>NUCLEOTIDE SEQUENCE</scope>
</reference>
<feature type="region of interest" description="Disordered" evidence="1">
    <location>
        <begin position="1"/>
        <end position="23"/>
    </location>
</feature>
<dbReference type="WBParaSite" id="ACAC_0001193801-mRNA-1">
    <property type="protein sequence ID" value="ACAC_0001193801-mRNA-1"/>
    <property type="gene ID" value="ACAC_0001193801"/>
</dbReference>
<keyword evidence="2" id="KW-1185">Reference proteome</keyword>
<dbReference type="Proteomes" id="UP000035642">
    <property type="component" value="Unassembled WGS sequence"/>
</dbReference>
<proteinExistence type="predicted"/>
<feature type="compositionally biased region" description="Polar residues" evidence="1">
    <location>
        <begin position="13"/>
        <end position="23"/>
    </location>
</feature>
<evidence type="ECO:0000256" key="1">
    <source>
        <dbReference type="SAM" id="MobiDB-lite"/>
    </source>
</evidence>
<dbReference type="AlphaFoldDB" id="A0A0K0DKB3"/>
<accession>A0A0K0DKB3</accession>
<sequence length="97" mass="10551">MTPLSVGVPTAGASATSNPNQTVFQRPSKSITIKFGSQLFRLQTLELIRQRGIARAADNRELASELAKQCRQAVKEDLKERRAAVMIEAAEAGKGIR</sequence>
<name>A0A0K0DKB3_ANGCA</name>
<reference evidence="3" key="2">
    <citation type="submission" date="2017-02" db="UniProtKB">
        <authorList>
            <consortium name="WormBaseParasite"/>
        </authorList>
    </citation>
    <scope>IDENTIFICATION</scope>
</reference>